<protein>
    <submittedName>
        <fullName evidence="2">Uncharacterized protein</fullName>
    </submittedName>
</protein>
<dbReference type="AlphaFoldDB" id="A0A1J8Q3U9"/>
<evidence type="ECO:0000256" key="1">
    <source>
        <dbReference type="SAM" id="MobiDB-lite"/>
    </source>
</evidence>
<name>A0A1J8Q3U9_9AGAM</name>
<reference evidence="2 3" key="1">
    <citation type="submission" date="2016-03" db="EMBL/GenBank/DDBJ databases">
        <title>Comparative genomics of the ectomycorrhizal sister species Rhizopogon vinicolor and Rhizopogon vesiculosus (Basidiomycota: Boletales) reveals a divergence of the mating type B locus.</title>
        <authorList>
            <person name="Mujic A.B."/>
            <person name="Kuo A."/>
            <person name="Tritt A."/>
            <person name="Lipzen A."/>
            <person name="Chen C."/>
            <person name="Johnson J."/>
            <person name="Sharma A."/>
            <person name="Barry K."/>
            <person name="Grigoriev I.V."/>
            <person name="Spatafora J.W."/>
        </authorList>
    </citation>
    <scope>NUCLEOTIDE SEQUENCE [LARGE SCALE GENOMIC DNA]</scope>
    <source>
        <strain evidence="2 3">AM-OR11-056</strain>
    </source>
</reference>
<feature type="region of interest" description="Disordered" evidence="1">
    <location>
        <begin position="1"/>
        <end position="21"/>
    </location>
</feature>
<evidence type="ECO:0000313" key="2">
    <source>
        <dbReference type="EMBL" id="OJA16286.1"/>
    </source>
</evidence>
<dbReference type="Proteomes" id="UP000183567">
    <property type="component" value="Unassembled WGS sequence"/>
</dbReference>
<proteinExistence type="predicted"/>
<gene>
    <name evidence="2" type="ORF">AZE42_10759</name>
</gene>
<evidence type="ECO:0000313" key="3">
    <source>
        <dbReference type="Proteomes" id="UP000183567"/>
    </source>
</evidence>
<dbReference type="OrthoDB" id="2685701at2759"/>
<dbReference type="EMBL" id="LVVM01002668">
    <property type="protein sequence ID" value="OJA16286.1"/>
    <property type="molecule type" value="Genomic_DNA"/>
</dbReference>
<accession>A0A1J8Q3U9</accession>
<sequence>MSPLQVPSGRSSGEDEKHSHGIAVAIEDVDTGAALIAGTSSDLDPVEVARVRYVLFACFHPRLTMAR</sequence>
<organism evidence="2 3">
    <name type="scientific">Rhizopogon vesiculosus</name>
    <dbReference type="NCBI Taxonomy" id="180088"/>
    <lineage>
        <taxon>Eukaryota</taxon>
        <taxon>Fungi</taxon>
        <taxon>Dikarya</taxon>
        <taxon>Basidiomycota</taxon>
        <taxon>Agaricomycotina</taxon>
        <taxon>Agaricomycetes</taxon>
        <taxon>Agaricomycetidae</taxon>
        <taxon>Boletales</taxon>
        <taxon>Suillineae</taxon>
        <taxon>Rhizopogonaceae</taxon>
        <taxon>Rhizopogon</taxon>
    </lineage>
</organism>
<comment type="caution">
    <text evidence="2">The sequence shown here is derived from an EMBL/GenBank/DDBJ whole genome shotgun (WGS) entry which is preliminary data.</text>
</comment>
<keyword evidence="3" id="KW-1185">Reference proteome</keyword>